<dbReference type="WBParaSite" id="L893_g11206.t1">
    <property type="protein sequence ID" value="L893_g11206.t1"/>
    <property type="gene ID" value="L893_g11206"/>
</dbReference>
<accession>A0A1I7XZI4</accession>
<evidence type="ECO:0000313" key="1">
    <source>
        <dbReference type="Proteomes" id="UP000095287"/>
    </source>
</evidence>
<name>A0A1I7XZI4_9BILA</name>
<evidence type="ECO:0000313" key="2">
    <source>
        <dbReference type="WBParaSite" id="L893_g11206.t1"/>
    </source>
</evidence>
<dbReference type="Proteomes" id="UP000095287">
    <property type="component" value="Unplaced"/>
</dbReference>
<sequence length="318" mass="36281">MDSVPYVFCRDVCRSLGLENSAYRELSGALTGRWKAASDQHAQNLTTITVQFGKDDVGWFYKMETSDGRLIKSPAELSRCSKRYTAIARVEVVLLPFWTNEPTRCLKDEIVVELAPLLRERLAPRFCLMVHHCPEDVALAAYQMFPSPFTVDALHIIFHCKESEDLVVAHLDNNPRIRRLVLSGFPHTTTLEDRILKLLRSASFQCFSLEYNFTIPFTLEMFKAFLDAWLQAEQSITQYLTAIGGGSRGVEPREILSIPVPPDVTRTVKDSPHLNKLSVLWTKANRWYLSVNCLSNGQRHTEGILPLTRFFIWSAQRS</sequence>
<protein>
    <submittedName>
        <fullName evidence="2">FBD domain-containing protein</fullName>
    </submittedName>
</protein>
<reference evidence="2" key="1">
    <citation type="submission" date="2016-11" db="UniProtKB">
        <authorList>
            <consortium name="WormBaseParasite"/>
        </authorList>
    </citation>
    <scope>IDENTIFICATION</scope>
</reference>
<keyword evidence="1" id="KW-1185">Reference proteome</keyword>
<proteinExistence type="predicted"/>
<dbReference type="AlphaFoldDB" id="A0A1I7XZI4"/>
<organism evidence="1 2">
    <name type="scientific">Steinernema glaseri</name>
    <dbReference type="NCBI Taxonomy" id="37863"/>
    <lineage>
        <taxon>Eukaryota</taxon>
        <taxon>Metazoa</taxon>
        <taxon>Ecdysozoa</taxon>
        <taxon>Nematoda</taxon>
        <taxon>Chromadorea</taxon>
        <taxon>Rhabditida</taxon>
        <taxon>Tylenchina</taxon>
        <taxon>Panagrolaimomorpha</taxon>
        <taxon>Strongyloidoidea</taxon>
        <taxon>Steinernematidae</taxon>
        <taxon>Steinernema</taxon>
    </lineage>
</organism>